<name>A0ABN0U746_9GAMM</name>
<dbReference type="Proteomes" id="UP001500657">
    <property type="component" value="Unassembled WGS sequence"/>
</dbReference>
<gene>
    <name evidence="3" type="ORF">GCM10009126_03110</name>
</gene>
<feature type="region of interest" description="Disordered" evidence="1">
    <location>
        <begin position="1"/>
        <end position="20"/>
    </location>
</feature>
<evidence type="ECO:0000313" key="3">
    <source>
        <dbReference type="EMBL" id="GAA0240862.1"/>
    </source>
</evidence>
<evidence type="ECO:0000259" key="2">
    <source>
        <dbReference type="Pfam" id="PF09791"/>
    </source>
</evidence>
<organism evidence="3 4">
    <name type="scientific">Rhodanobacter caeni</name>
    <dbReference type="NCBI Taxonomy" id="657654"/>
    <lineage>
        <taxon>Bacteria</taxon>
        <taxon>Pseudomonadati</taxon>
        <taxon>Pseudomonadota</taxon>
        <taxon>Gammaproteobacteria</taxon>
        <taxon>Lysobacterales</taxon>
        <taxon>Rhodanobacteraceae</taxon>
        <taxon>Rhodanobacter</taxon>
    </lineage>
</organism>
<evidence type="ECO:0000313" key="4">
    <source>
        <dbReference type="Proteomes" id="UP001500657"/>
    </source>
</evidence>
<comment type="caution">
    <text evidence="3">The sequence shown here is derived from an EMBL/GenBank/DDBJ whole genome shotgun (WGS) entry which is preliminary data.</text>
</comment>
<sequence length="66" mass="7197">MPDDPADPNDPAPILPAAPDPGDCCGEGCVNCVHDVYEASLERYRARLQAWRARHPDDADAEDPTH</sequence>
<keyword evidence="4" id="KW-1185">Reference proteome</keyword>
<dbReference type="Pfam" id="PF09791">
    <property type="entry name" value="Oxidored-like"/>
    <property type="match status" value="1"/>
</dbReference>
<dbReference type="InterPro" id="IPR019180">
    <property type="entry name" value="Oxidoreductase-like_N"/>
</dbReference>
<proteinExistence type="predicted"/>
<reference evidence="3 4" key="1">
    <citation type="journal article" date="2019" name="Int. J. Syst. Evol. Microbiol.">
        <title>The Global Catalogue of Microorganisms (GCM) 10K type strain sequencing project: providing services to taxonomists for standard genome sequencing and annotation.</title>
        <authorList>
            <consortium name="The Broad Institute Genomics Platform"/>
            <consortium name="The Broad Institute Genome Sequencing Center for Infectious Disease"/>
            <person name="Wu L."/>
            <person name="Ma J."/>
        </authorList>
    </citation>
    <scope>NUCLEOTIDE SEQUENCE [LARGE SCALE GENOMIC DNA]</scope>
    <source>
        <strain evidence="3 4">JCM 16242</strain>
    </source>
</reference>
<dbReference type="RefSeq" id="WP_343879496.1">
    <property type="nucleotide sequence ID" value="NZ_BAAAFO010000001.1"/>
</dbReference>
<feature type="domain" description="Oxidoreductase-like" evidence="2">
    <location>
        <begin position="15"/>
        <end position="52"/>
    </location>
</feature>
<accession>A0ABN0U746</accession>
<evidence type="ECO:0000256" key="1">
    <source>
        <dbReference type="SAM" id="MobiDB-lite"/>
    </source>
</evidence>
<protein>
    <recommendedName>
        <fullName evidence="2">Oxidoreductase-like domain-containing protein</fullName>
    </recommendedName>
</protein>
<dbReference type="EMBL" id="BAAAFO010000001">
    <property type="protein sequence ID" value="GAA0240862.1"/>
    <property type="molecule type" value="Genomic_DNA"/>
</dbReference>
<feature type="compositionally biased region" description="Pro residues" evidence="1">
    <location>
        <begin position="8"/>
        <end position="19"/>
    </location>
</feature>